<feature type="domain" description="Tubulin epsilon and delta complex protein 1" evidence="1">
    <location>
        <begin position="112"/>
        <end position="286"/>
    </location>
</feature>
<evidence type="ECO:0000313" key="3">
    <source>
        <dbReference type="Proteomes" id="UP000472272"/>
    </source>
</evidence>
<evidence type="ECO:0000259" key="1">
    <source>
        <dbReference type="Pfam" id="PF14970"/>
    </source>
</evidence>
<organism evidence="2 3">
    <name type="scientific">Podarcis muralis</name>
    <name type="common">Wall lizard</name>
    <name type="synonym">Lacerta muralis</name>
    <dbReference type="NCBI Taxonomy" id="64176"/>
    <lineage>
        <taxon>Eukaryota</taxon>
        <taxon>Metazoa</taxon>
        <taxon>Chordata</taxon>
        <taxon>Craniata</taxon>
        <taxon>Vertebrata</taxon>
        <taxon>Euteleostomi</taxon>
        <taxon>Lepidosauria</taxon>
        <taxon>Squamata</taxon>
        <taxon>Bifurcata</taxon>
        <taxon>Unidentata</taxon>
        <taxon>Episquamata</taxon>
        <taxon>Laterata</taxon>
        <taxon>Lacertibaenia</taxon>
        <taxon>Lacertidae</taxon>
        <taxon>Podarcis</taxon>
    </lineage>
</organism>
<dbReference type="OMA" id="FIPPMKT"/>
<dbReference type="GeneID" id="114598614"/>
<dbReference type="PANTHER" id="PTHR35076">
    <property type="entry name" value="TUBULIN EPSILON AND DELTA COMPLEX PROTEIN 1"/>
    <property type="match status" value="1"/>
</dbReference>
<dbReference type="CTD" id="283643"/>
<dbReference type="Proteomes" id="UP000472272">
    <property type="component" value="Chromosome 6"/>
</dbReference>
<dbReference type="RefSeq" id="XP_028588321.1">
    <property type="nucleotide sequence ID" value="XM_028732488.1"/>
</dbReference>
<sequence>MRPRLPAHAQWAPRLALSERREREAALRAMAARAASASRLPAAVGALGAALPGPRVPPEAFRLAKLGRPHATVVFWKLLYSLLKQFQGGGWMEPADTGTQVRFVRSVALSLGYRRPEFYQLPPDGSEGSRELLLVFSWLLCRISLMEQLLALNRVKLWDEATVCMCDTPLKSLQDGESLPPKSHMKDQRDVRYLQWLNGRLQFQWRKCHTEQQEQCKLLNKVHSYTIGSHTDPIIGHFSITEADVVRQPENYKQLLQLVESDSSRLDAFLKWKLLEPVYWHWMETLFSPETEDAKPHNTFNKDTILPSADLYCYGIKRTIQELDRYRKDLLTLYDGLGELIAYRKLSCCGMVRARVQEQLGESEFCTAVKKTQDIVELKLSELQCHSSGNRIGAMHGPYRLVFKGKCLKTSKTVRSAKPQKSIAEGATATDVIRDLRKKEARLKAELKRRQEEGRQKVYEAAQGLGQVLCIPPMKRAQTRDAN</sequence>
<dbReference type="GeneTree" id="ENSGT00390000011474"/>
<dbReference type="AlphaFoldDB" id="A0A670IBU7"/>
<dbReference type="Ensembl" id="ENSPMRT00000009776.1">
    <property type="protein sequence ID" value="ENSPMRP00000009157.1"/>
    <property type="gene ID" value="ENSPMRG00000006148.1"/>
</dbReference>
<name>A0A670IBU7_PODMU</name>
<dbReference type="PANTHER" id="PTHR35076:SF1">
    <property type="entry name" value="TUBULIN EPSILON AND DELTA COMPLEX PROTEIN 1"/>
    <property type="match status" value="1"/>
</dbReference>
<proteinExistence type="predicted"/>
<evidence type="ECO:0000313" key="2">
    <source>
        <dbReference type="Ensembl" id="ENSPMRP00000009163.1"/>
    </source>
</evidence>
<protein>
    <submittedName>
        <fullName evidence="2">Tubulin epsilon and delta complex 1</fullName>
    </submittedName>
</protein>
<gene>
    <name evidence="2" type="primary">TEDC1</name>
</gene>
<dbReference type="KEGG" id="pmua:114598614"/>
<dbReference type="InterPro" id="IPR027996">
    <property type="entry name" value="TEDC1_dom"/>
</dbReference>
<dbReference type="InterPro" id="IPR043535">
    <property type="entry name" value="TEDC1"/>
</dbReference>
<reference evidence="2" key="2">
    <citation type="submission" date="2025-05" db="UniProtKB">
        <authorList>
            <consortium name="Ensembl"/>
        </authorList>
    </citation>
    <scope>IDENTIFICATION</scope>
</reference>
<keyword evidence="3" id="KW-1185">Reference proteome</keyword>
<dbReference type="Pfam" id="PF14970">
    <property type="entry name" value="TEDC1"/>
    <property type="match status" value="1"/>
</dbReference>
<reference evidence="2 3" key="1">
    <citation type="journal article" date="2019" name="Proc. Natl. Acad. Sci. U.S.A.">
        <title>Regulatory changes in pterin and carotenoid genes underlie balanced color polymorphisms in the wall lizard.</title>
        <authorList>
            <person name="Andrade P."/>
            <person name="Pinho C."/>
            <person name="Perez I de Lanuza G."/>
            <person name="Afonso S."/>
            <person name="Brejcha J."/>
            <person name="Rubin C.J."/>
            <person name="Wallerman O."/>
            <person name="Pereira P."/>
            <person name="Sabatino S.J."/>
            <person name="Bellati A."/>
            <person name="Pellitteri-Rosa D."/>
            <person name="Bosakova Z."/>
            <person name="Bunikis I."/>
            <person name="Carretero M.A."/>
            <person name="Feiner N."/>
            <person name="Marsik P."/>
            <person name="Pauperio F."/>
            <person name="Salvi D."/>
            <person name="Soler L."/>
            <person name="While G.M."/>
            <person name="Uller T."/>
            <person name="Font E."/>
            <person name="Andersson L."/>
            <person name="Carneiro M."/>
        </authorList>
    </citation>
    <scope>NUCLEOTIDE SEQUENCE</scope>
</reference>
<dbReference type="OrthoDB" id="9906141at2759"/>
<dbReference type="Ensembl" id="ENSPMRT00000009782.1">
    <property type="protein sequence ID" value="ENSPMRP00000009163.1"/>
    <property type="gene ID" value="ENSPMRG00000006148.1"/>
</dbReference>
<accession>A0A670IBU7</accession>